<dbReference type="OrthoDB" id="5873478at2"/>
<dbReference type="Pfam" id="PF11985">
    <property type="entry name" value="Phage_Mu_Gp27"/>
    <property type="match status" value="1"/>
</dbReference>
<dbReference type="EMBL" id="MTSM01000001">
    <property type="protein sequence ID" value="OPX57061.1"/>
    <property type="molecule type" value="Genomic_DNA"/>
</dbReference>
<evidence type="ECO:0008006" key="3">
    <source>
        <dbReference type="Google" id="ProtNLM"/>
    </source>
</evidence>
<accession>A0A1T4QYR5</accession>
<dbReference type="InterPro" id="IPR021874">
    <property type="entry name" value="Phage_Mu_Gp27"/>
</dbReference>
<keyword evidence="2" id="KW-1185">Reference proteome</keyword>
<protein>
    <recommendedName>
        <fullName evidence="3">Terminase</fullName>
    </recommendedName>
</protein>
<evidence type="ECO:0000313" key="1">
    <source>
        <dbReference type="EMBL" id="OPX57061.1"/>
    </source>
</evidence>
<comment type="caution">
    <text evidence="1">The sequence shown here is derived from an EMBL/GenBank/DDBJ whole genome shotgun (WGS) entry which is preliminary data.</text>
</comment>
<reference evidence="1 2" key="1">
    <citation type="submission" date="2017-01" db="EMBL/GenBank/DDBJ databases">
        <title>Genome Sequencing of a Marine Spirillum, Oceanospirillum multiglobuliferum ATCC 33336, from Japan.</title>
        <authorList>
            <person name="Carney J.G."/>
            <person name="Trachtenberg A.M."/>
            <person name="Rheaume B.A."/>
            <person name="Linnane J.D."/>
            <person name="Pitts N.L."/>
            <person name="Mykles D.L."/>
            <person name="Maclea K.S."/>
        </authorList>
    </citation>
    <scope>NUCLEOTIDE SEQUENCE [LARGE SCALE GENOMIC DNA]</scope>
    <source>
        <strain evidence="1 2">ATCC 33336</strain>
    </source>
</reference>
<gene>
    <name evidence="1" type="ORF">BTE48_01120</name>
</gene>
<name>A0A1T4QYR5_9GAMM</name>
<organism evidence="1 2">
    <name type="scientific">Oceanospirillum multiglobuliferum</name>
    <dbReference type="NCBI Taxonomy" id="64969"/>
    <lineage>
        <taxon>Bacteria</taxon>
        <taxon>Pseudomonadati</taxon>
        <taxon>Pseudomonadota</taxon>
        <taxon>Gammaproteobacteria</taxon>
        <taxon>Oceanospirillales</taxon>
        <taxon>Oceanospirillaceae</taxon>
        <taxon>Oceanospirillum</taxon>
    </lineage>
</organism>
<evidence type="ECO:0000313" key="2">
    <source>
        <dbReference type="Proteomes" id="UP000191418"/>
    </source>
</evidence>
<dbReference type="RefSeq" id="WP_078745661.1">
    <property type="nucleotide sequence ID" value="NZ_FUXG01000013.1"/>
</dbReference>
<sequence length="195" mass="21829">MTDRKQKRGRRSKVQLLPEELKAQLDAMLRDGRLQQIEILDLINQRIEDQGLAEDDKLTRSGLSRYASRMEAAAARIRQGREIAEVWTAKLGDKPTSDAGKLLREAVTTMAFETSAHMLNTSDESTPVEPKVLGQLALVSQRIEQASMMGIKREKEIRKAFAEEAANAVSEELRGQDGMSEQLEARIRKVLLGKA</sequence>
<dbReference type="AlphaFoldDB" id="A0A1T4QYR5"/>
<dbReference type="STRING" id="64969.SAMN02745127_02079"/>
<dbReference type="Proteomes" id="UP000191418">
    <property type="component" value="Unassembled WGS sequence"/>
</dbReference>
<proteinExistence type="predicted"/>